<dbReference type="AlphaFoldDB" id="A0A0A0A9Z8"/>
<evidence type="ECO:0000313" key="1">
    <source>
        <dbReference type="EMBL" id="KGL90881.1"/>
    </source>
</evidence>
<sequence length="77" mass="8478">ALLSQAGYVYLFHDKFIPTNLQAIFGTAESFTWACSAAICTTVTRTTTTCGRQFTAKRDATECFLQQNSLIVLFESG</sequence>
<name>A0A0A0A9Z8_CHAVO</name>
<feature type="non-terminal residue" evidence="1">
    <location>
        <position position="77"/>
    </location>
</feature>
<proteinExistence type="predicted"/>
<feature type="non-terminal residue" evidence="1">
    <location>
        <position position="1"/>
    </location>
</feature>
<accession>A0A0A0A9Z8</accession>
<reference evidence="2" key="1">
    <citation type="journal article" date="2014" name="Science">
        <title>Comparative genomics reveals insights into avian genome evolution and adaptation.</title>
        <authorList>
            <consortium name="Avian Genome Consortium"/>
            <person name="Zhang G."/>
            <person name="Li C."/>
            <person name="Li Q."/>
            <person name="Li B."/>
            <person name="Larkin D.M."/>
            <person name="Lee C."/>
            <person name="Storz J.F."/>
            <person name="Antunes A."/>
            <person name="Greenwold M.J."/>
            <person name="Meredith R.W."/>
            <person name="Odeen A."/>
            <person name="Cui J."/>
            <person name="Zhou Q."/>
            <person name="Xu L."/>
            <person name="Pan H."/>
            <person name="Wang Z."/>
            <person name="Jin L."/>
            <person name="Zhang P."/>
            <person name="Hu H."/>
            <person name="Yang W."/>
            <person name="Hu J."/>
            <person name="Xiao J."/>
            <person name="Yang Z."/>
            <person name="Liu Y."/>
            <person name="Xie Q."/>
            <person name="Yu H."/>
            <person name="Lian J."/>
            <person name="Wen P."/>
            <person name="Zhang F."/>
            <person name="Li H."/>
            <person name="Zeng Y."/>
            <person name="Xiong Z."/>
            <person name="Liu S."/>
            <person name="Zhou L."/>
            <person name="Huang Z."/>
            <person name="An N."/>
            <person name="Wang J."/>
            <person name="Zheng Q."/>
            <person name="Xiong Y."/>
            <person name="Wang G."/>
            <person name="Wang B."/>
            <person name="Wang J."/>
            <person name="Fan Y."/>
            <person name="da Fonseca R.R."/>
            <person name="Alfaro-Nunez A."/>
            <person name="Schubert M."/>
            <person name="Orlando L."/>
            <person name="Mourier T."/>
            <person name="Howard J.T."/>
            <person name="Ganapathy G."/>
            <person name="Pfenning A."/>
            <person name="Whitney O."/>
            <person name="Rivas M.V."/>
            <person name="Hara E."/>
            <person name="Smith J."/>
            <person name="Farre M."/>
            <person name="Narayan J."/>
            <person name="Slavov G."/>
            <person name="Romanov M.N."/>
            <person name="Borges R."/>
            <person name="Machado J.P."/>
            <person name="Khan I."/>
            <person name="Springer M.S."/>
            <person name="Gatesy J."/>
            <person name="Hoffmann F.G."/>
            <person name="Opazo J.C."/>
            <person name="Hastad O."/>
            <person name="Sawyer R.H."/>
            <person name="Kim H."/>
            <person name="Kim K.W."/>
            <person name="Kim H.J."/>
            <person name="Cho S."/>
            <person name="Li N."/>
            <person name="Huang Y."/>
            <person name="Bruford M.W."/>
            <person name="Zhan X."/>
            <person name="Dixon A."/>
            <person name="Bertelsen M.F."/>
            <person name="Derryberry E."/>
            <person name="Warren W."/>
            <person name="Wilson R.K."/>
            <person name="Li S."/>
            <person name="Ray D.A."/>
            <person name="Green R.E."/>
            <person name="O'Brien S.J."/>
            <person name="Griffin D."/>
            <person name="Johnson W.E."/>
            <person name="Haussler D."/>
            <person name="Ryder O.A."/>
            <person name="Willerslev E."/>
            <person name="Graves G.R."/>
            <person name="Alstrom P."/>
            <person name="Fjeldsa J."/>
            <person name="Mindell D.P."/>
            <person name="Edwards S.V."/>
            <person name="Braun E.L."/>
            <person name="Rahbek C."/>
            <person name="Burt D.W."/>
            <person name="Houde P."/>
            <person name="Zhang Y."/>
            <person name="Yang H."/>
            <person name="Wang J."/>
            <person name="Jarvis E.D."/>
            <person name="Gilbert M.T."/>
            <person name="Wang J."/>
        </authorList>
    </citation>
    <scope>NUCLEOTIDE SEQUENCE [LARGE SCALE GENOMIC DNA]</scope>
</reference>
<keyword evidence="2" id="KW-1185">Reference proteome</keyword>
<evidence type="ECO:0000313" key="2">
    <source>
        <dbReference type="Proteomes" id="UP000053858"/>
    </source>
</evidence>
<protein>
    <submittedName>
        <fullName evidence="1">Uncharacterized protein</fullName>
    </submittedName>
</protein>
<organism evidence="1 2">
    <name type="scientific">Charadrius vociferus</name>
    <name type="common">Killdeer</name>
    <name type="synonym">Aegialitis vocifera</name>
    <dbReference type="NCBI Taxonomy" id="50402"/>
    <lineage>
        <taxon>Eukaryota</taxon>
        <taxon>Metazoa</taxon>
        <taxon>Chordata</taxon>
        <taxon>Craniata</taxon>
        <taxon>Vertebrata</taxon>
        <taxon>Euteleostomi</taxon>
        <taxon>Archelosauria</taxon>
        <taxon>Archosauria</taxon>
        <taxon>Dinosauria</taxon>
        <taxon>Saurischia</taxon>
        <taxon>Theropoda</taxon>
        <taxon>Coelurosauria</taxon>
        <taxon>Aves</taxon>
        <taxon>Neognathae</taxon>
        <taxon>Neoaves</taxon>
        <taxon>Charadriiformes</taxon>
        <taxon>Charadriidae</taxon>
        <taxon>Charadrius</taxon>
    </lineage>
</organism>
<dbReference type="Proteomes" id="UP000053858">
    <property type="component" value="Unassembled WGS sequence"/>
</dbReference>
<dbReference type="EMBL" id="KL871152">
    <property type="protein sequence ID" value="KGL90881.1"/>
    <property type="molecule type" value="Genomic_DNA"/>
</dbReference>
<gene>
    <name evidence="1" type="ORF">N301_14929</name>
</gene>